<dbReference type="InterPro" id="IPR036188">
    <property type="entry name" value="FAD/NAD-bd_sf"/>
</dbReference>
<dbReference type="RefSeq" id="WP_089831420.1">
    <property type="nucleotide sequence ID" value="NZ_FNBN01000002.1"/>
</dbReference>
<dbReference type="InterPro" id="IPR050407">
    <property type="entry name" value="Geranylgeranyl_reductase"/>
</dbReference>
<evidence type="ECO:0000313" key="4">
    <source>
        <dbReference type="Proteomes" id="UP000199045"/>
    </source>
</evidence>
<evidence type="ECO:0000256" key="1">
    <source>
        <dbReference type="SAM" id="Phobius"/>
    </source>
</evidence>
<dbReference type="EMBL" id="FNBN01000002">
    <property type="protein sequence ID" value="SDF72462.1"/>
    <property type="molecule type" value="Genomic_DNA"/>
</dbReference>
<gene>
    <name evidence="3" type="ORF">SAMN04488121_102777</name>
</gene>
<protein>
    <submittedName>
        <fullName evidence="3">Dehydrogenase (Flavoprotein)</fullName>
    </submittedName>
</protein>
<dbReference type="PANTHER" id="PTHR42685">
    <property type="entry name" value="GERANYLGERANYL DIPHOSPHATE REDUCTASE"/>
    <property type="match status" value="1"/>
</dbReference>
<keyword evidence="1" id="KW-0812">Transmembrane</keyword>
<dbReference type="GO" id="GO:0071949">
    <property type="term" value="F:FAD binding"/>
    <property type="evidence" value="ECO:0007669"/>
    <property type="project" value="InterPro"/>
</dbReference>
<feature type="transmembrane region" description="Helical" evidence="1">
    <location>
        <begin position="345"/>
        <end position="364"/>
    </location>
</feature>
<proteinExistence type="predicted"/>
<name>A0A1G7NES2_CHIFI</name>
<accession>A0A1G7NES2</accession>
<dbReference type="Proteomes" id="UP000199045">
    <property type="component" value="Unassembled WGS sequence"/>
</dbReference>
<dbReference type="STRING" id="104663.SAMN04488121_102777"/>
<dbReference type="AlphaFoldDB" id="A0A1G7NES2"/>
<dbReference type="Gene3D" id="3.50.50.60">
    <property type="entry name" value="FAD/NAD(P)-binding domain"/>
    <property type="match status" value="1"/>
</dbReference>
<dbReference type="Pfam" id="PF01494">
    <property type="entry name" value="FAD_binding_3"/>
    <property type="match status" value="1"/>
</dbReference>
<evidence type="ECO:0000313" key="3">
    <source>
        <dbReference type="EMBL" id="SDF72462.1"/>
    </source>
</evidence>
<sequence length="374" mass="41375">MPEADVIIVGGGLAGLTGALHLLRAGLRVIVIEKYPYPRHKVCGEYISNEVLPYLQWLGADPAVLQPSRINRVKISAVSGKSVETVLPLGGFGISRYALDQFLMEQMVAAGGILEEDTVNNISFENEQFTVSTALGRQLTARFVIGAYGKRSALDQQLLRDFSSGKSPWLAVKSHYEGDFPDGLVALHNFMGGYCGVSKVENNIINICYLVSYDTFRRFKNISVHQQEVLCRNPHLKEVLEHSRPLFERPLTISQVSFAEKQKVDGHILMTGDTAGLIHPLCGNGMAMAIHSGKIAAEHILAFLAGHLSSRQELEMNYTRAWKREFSKRMQAGKLLSAVFRKQELAAGVMNGLMLFPALLPVIVRQTHGKPFKM</sequence>
<reference evidence="3 4" key="1">
    <citation type="submission" date="2016-10" db="EMBL/GenBank/DDBJ databases">
        <authorList>
            <person name="de Groot N.N."/>
        </authorList>
    </citation>
    <scope>NUCLEOTIDE SEQUENCE [LARGE SCALE GENOMIC DNA]</scope>
    <source>
        <strain evidence="3 4">DSM 527</strain>
    </source>
</reference>
<feature type="domain" description="FAD-binding" evidence="2">
    <location>
        <begin position="3"/>
        <end position="308"/>
    </location>
</feature>
<keyword evidence="1" id="KW-1133">Transmembrane helix</keyword>
<organism evidence="3 4">
    <name type="scientific">Chitinophaga filiformis</name>
    <name type="common">Myxococcus filiformis</name>
    <name type="synonym">Flexibacter filiformis</name>
    <dbReference type="NCBI Taxonomy" id="104663"/>
    <lineage>
        <taxon>Bacteria</taxon>
        <taxon>Pseudomonadati</taxon>
        <taxon>Bacteroidota</taxon>
        <taxon>Chitinophagia</taxon>
        <taxon>Chitinophagales</taxon>
        <taxon>Chitinophagaceae</taxon>
        <taxon>Chitinophaga</taxon>
    </lineage>
</organism>
<dbReference type="OrthoDB" id="1142316at2"/>
<dbReference type="InterPro" id="IPR002938">
    <property type="entry name" value="FAD-bd"/>
</dbReference>
<dbReference type="PANTHER" id="PTHR42685:SF22">
    <property type="entry name" value="CONDITIONED MEDIUM FACTOR RECEPTOR 1"/>
    <property type="match status" value="1"/>
</dbReference>
<keyword evidence="1" id="KW-0472">Membrane</keyword>
<evidence type="ECO:0000259" key="2">
    <source>
        <dbReference type="Pfam" id="PF01494"/>
    </source>
</evidence>
<dbReference type="PRINTS" id="PR00420">
    <property type="entry name" value="RNGMNOXGNASE"/>
</dbReference>
<dbReference type="SUPFAM" id="SSF51905">
    <property type="entry name" value="FAD/NAD(P)-binding domain"/>
    <property type="match status" value="1"/>
</dbReference>